<evidence type="ECO:0000256" key="1">
    <source>
        <dbReference type="ARBA" id="ARBA00006484"/>
    </source>
</evidence>
<evidence type="ECO:0000259" key="3">
    <source>
        <dbReference type="SMART" id="SM00822"/>
    </source>
</evidence>
<dbReference type="CDD" id="cd05233">
    <property type="entry name" value="SDR_c"/>
    <property type="match status" value="1"/>
</dbReference>
<accession>A0A7K0E338</accession>
<dbReference type="FunFam" id="3.40.50.720:FF:000084">
    <property type="entry name" value="Short-chain dehydrogenase reductase"/>
    <property type="match status" value="1"/>
</dbReference>
<dbReference type="SUPFAM" id="SSF51735">
    <property type="entry name" value="NAD(P)-binding Rossmann-fold domains"/>
    <property type="match status" value="1"/>
</dbReference>
<dbReference type="PANTHER" id="PTHR43669:SF3">
    <property type="entry name" value="ALCOHOL DEHYDROGENASE, PUTATIVE (AFU_ORTHOLOGUE AFUA_3G03445)-RELATED"/>
    <property type="match status" value="1"/>
</dbReference>
<dbReference type="InterPro" id="IPR057326">
    <property type="entry name" value="KR_dom"/>
</dbReference>
<dbReference type="GO" id="GO:0008874">
    <property type="term" value="F:gluconate 5-dehydrogenase activity"/>
    <property type="evidence" value="ECO:0007669"/>
    <property type="project" value="UniProtKB-EC"/>
</dbReference>
<dbReference type="PANTHER" id="PTHR43669">
    <property type="entry name" value="5-KETO-D-GLUCONATE 5-REDUCTASE"/>
    <property type="match status" value="1"/>
</dbReference>
<feature type="domain" description="Ketoreductase" evidence="3">
    <location>
        <begin position="7"/>
        <end position="191"/>
    </location>
</feature>
<dbReference type="PRINTS" id="PR00081">
    <property type="entry name" value="GDHRDH"/>
</dbReference>
<evidence type="ECO:0000256" key="2">
    <source>
        <dbReference type="ARBA" id="ARBA00023002"/>
    </source>
</evidence>
<dbReference type="Proteomes" id="UP000431401">
    <property type="component" value="Unassembled WGS sequence"/>
</dbReference>
<protein>
    <submittedName>
        <fullName evidence="4">5-keto-D-gluconate 5-reductase</fullName>
        <ecNumber evidence="4">1.1.1.69</ecNumber>
    </submittedName>
</protein>
<name>A0A7K0E338_9NOCA</name>
<gene>
    <name evidence="4" type="primary">idnO</name>
    <name evidence="4" type="ORF">NRB56_74330</name>
</gene>
<proteinExistence type="inferred from homology"/>
<dbReference type="EMBL" id="WEGI01000024">
    <property type="protein sequence ID" value="MQY31822.1"/>
    <property type="molecule type" value="Genomic_DNA"/>
</dbReference>
<comment type="caution">
    <text evidence="4">The sequence shown here is derived from an EMBL/GenBank/DDBJ whole genome shotgun (WGS) entry which is preliminary data.</text>
</comment>
<evidence type="ECO:0000313" key="5">
    <source>
        <dbReference type="Proteomes" id="UP000431401"/>
    </source>
</evidence>
<dbReference type="RefSeq" id="WP_319944081.1">
    <property type="nucleotide sequence ID" value="NZ_WEGI01000024.1"/>
</dbReference>
<dbReference type="PRINTS" id="PR00080">
    <property type="entry name" value="SDRFAMILY"/>
</dbReference>
<dbReference type="Gene3D" id="3.40.50.720">
    <property type="entry name" value="NAD(P)-binding Rossmann-like Domain"/>
    <property type="match status" value="1"/>
</dbReference>
<dbReference type="PROSITE" id="PS00061">
    <property type="entry name" value="ADH_SHORT"/>
    <property type="match status" value="1"/>
</dbReference>
<keyword evidence="2 4" id="KW-0560">Oxidoreductase</keyword>
<comment type="similarity">
    <text evidence="1">Belongs to the short-chain dehydrogenases/reductases (SDR) family.</text>
</comment>
<dbReference type="InterPro" id="IPR036291">
    <property type="entry name" value="NAD(P)-bd_dom_sf"/>
</dbReference>
<evidence type="ECO:0000313" key="4">
    <source>
        <dbReference type="EMBL" id="MQY31822.1"/>
    </source>
</evidence>
<dbReference type="AlphaFoldDB" id="A0A7K0E338"/>
<sequence>MNDLTGLVAVVTGGNGGIGLSIATGIAKAGGSIALWARDSAKSADAVKQLTDLGVKAIALSVDVTDEAQVADAMERTVAELGPLGCMVSNAGTSEATLVADLSFETWRRVHAVNLDGAFLVCREAARRFIAQGNGGSIVVVGSMISRFGGAGQAPYASSKTALLGLTRTLAVELARYKVRCNTLIPGWTRTSLSDGGYQDERTRQATTARTPVRRWADPSEYEEVAAYLADPSLMFHTGDEVVVDGGYSIF</sequence>
<organism evidence="4 5">
    <name type="scientific">Nocardia aurantia</name>
    <dbReference type="NCBI Taxonomy" id="2585199"/>
    <lineage>
        <taxon>Bacteria</taxon>
        <taxon>Bacillati</taxon>
        <taxon>Actinomycetota</taxon>
        <taxon>Actinomycetes</taxon>
        <taxon>Mycobacteriales</taxon>
        <taxon>Nocardiaceae</taxon>
        <taxon>Nocardia</taxon>
    </lineage>
</organism>
<reference evidence="4 5" key="1">
    <citation type="submission" date="2019-10" db="EMBL/GenBank/DDBJ databases">
        <title>Nocardia macrotermitis sp. nov. and Nocardia aurantia sp. nov., isolated from the gut of fungus growing-termite Macrotermes natalensis.</title>
        <authorList>
            <person name="Benndorf R."/>
            <person name="Schwitalla J."/>
            <person name="Martin K."/>
            <person name="De Beer W."/>
            <person name="Kaster A.-K."/>
            <person name="Vollmers J."/>
            <person name="Poulsen M."/>
            <person name="Beemelmanns C."/>
        </authorList>
    </citation>
    <scope>NUCLEOTIDE SEQUENCE [LARGE SCALE GENOMIC DNA]</scope>
    <source>
        <strain evidence="4 5">RB56</strain>
    </source>
</reference>
<keyword evidence="5" id="KW-1185">Reference proteome</keyword>
<dbReference type="EC" id="1.1.1.69" evidence="4"/>
<dbReference type="InterPro" id="IPR002347">
    <property type="entry name" value="SDR_fam"/>
</dbReference>
<dbReference type="InterPro" id="IPR020904">
    <property type="entry name" value="Sc_DH/Rdtase_CS"/>
</dbReference>
<dbReference type="SMART" id="SM00822">
    <property type="entry name" value="PKS_KR"/>
    <property type="match status" value="1"/>
</dbReference>
<dbReference type="Pfam" id="PF13561">
    <property type="entry name" value="adh_short_C2"/>
    <property type="match status" value="1"/>
</dbReference>